<evidence type="ECO:0000256" key="7">
    <source>
        <dbReference type="ARBA" id="ARBA00023173"/>
    </source>
</evidence>
<feature type="domain" description="CBS" evidence="13">
    <location>
        <begin position="468"/>
        <end position="526"/>
    </location>
</feature>
<dbReference type="CDD" id="cd00400">
    <property type="entry name" value="Voltage_gated_ClC"/>
    <property type="match status" value="1"/>
</dbReference>
<feature type="transmembrane region" description="Helical" evidence="12">
    <location>
        <begin position="21"/>
        <end position="47"/>
    </location>
</feature>
<keyword evidence="3 12" id="KW-0812">Transmembrane</keyword>
<dbReference type="SUPFAM" id="SSF54631">
    <property type="entry name" value="CBS-domain pair"/>
    <property type="match status" value="1"/>
</dbReference>
<feature type="transmembrane region" description="Helical" evidence="12">
    <location>
        <begin position="381"/>
        <end position="407"/>
    </location>
</feature>
<feature type="transmembrane region" description="Helical" evidence="12">
    <location>
        <begin position="413"/>
        <end position="433"/>
    </location>
</feature>
<sequence>MPTLLALRRARDHLLDDARTGTGAAVVLSVVVGAVTGVCAVGFRWLITHATLLFTGTTDLAATGIGTHPGHAGVPWLGPWFIVLVPAVGGLVYGPVVYRWAREARGHGVPEVMLAVAHHGGRIRPRVAAVKAFASAVCIGSGGSVGREGPIVQIGSALGSSVGQLARMPADRLRTLVAAGGAAGIAATFNAPVAGVLFALELILRDFSARAFGLVVLSSVTASVVARAIIGDESFLDLPAFTVDDPLTYLLFAVLGVLAGVVGIGFVRILYWFEDLCDAIWRGPEWARPAVGGLLLGLLLLALPQLYGVGYPVLSGAMHGSFVVGMLVLLLAGKVVATSLTLGIGGSGGVFAPSLFIGAMLGAAVGQAAQLVAPGLVPSPGAFAVVGMGAVFAGTARAPITAVVMLFELTGEYTIILPLMLAVVLATGTSRLLSVDTVYTLKLHRRGIALDQHPADRVLGDVRVSDVMRPAPAPVGPDDDLAAAVRTLLAGGRSALPVVGRDGRLLGQLRADLAAQELELDDEVDRATVATVLDDVARVSRGATLREGLDALRRHPDDDGGAVVDDEDHLVGWLTHRTVLAALAAPPGPGPSAGHAASTGTTATPRLAPATSRD</sequence>
<feature type="region of interest" description="Disordered" evidence="11">
    <location>
        <begin position="584"/>
        <end position="614"/>
    </location>
</feature>
<dbReference type="GO" id="GO:0005254">
    <property type="term" value="F:chloride channel activity"/>
    <property type="evidence" value="ECO:0007669"/>
    <property type="project" value="UniProtKB-KW"/>
</dbReference>
<feature type="transmembrane region" description="Helical" evidence="12">
    <location>
        <begin position="211"/>
        <end position="230"/>
    </location>
</feature>
<evidence type="ECO:0000256" key="11">
    <source>
        <dbReference type="SAM" id="MobiDB-lite"/>
    </source>
</evidence>
<evidence type="ECO:0000313" key="14">
    <source>
        <dbReference type="EMBL" id="MBD8077920.1"/>
    </source>
</evidence>
<feature type="domain" description="CBS" evidence="13">
    <location>
        <begin position="532"/>
        <end position="592"/>
    </location>
</feature>
<keyword evidence="7" id="KW-0869">Chloride channel</keyword>
<evidence type="ECO:0000256" key="10">
    <source>
        <dbReference type="PROSITE-ProRule" id="PRU00703"/>
    </source>
</evidence>
<feature type="transmembrane region" description="Helical" evidence="12">
    <location>
        <begin position="77"/>
        <end position="98"/>
    </location>
</feature>
<dbReference type="EMBL" id="JACYHB010000001">
    <property type="protein sequence ID" value="MBD8077920.1"/>
    <property type="molecule type" value="Genomic_DNA"/>
</dbReference>
<dbReference type="PANTHER" id="PTHR43427:SF6">
    <property type="entry name" value="CHLORIDE CHANNEL PROTEIN CLC-E"/>
    <property type="match status" value="1"/>
</dbReference>
<evidence type="ECO:0000256" key="3">
    <source>
        <dbReference type="ARBA" id="ARBA00022692"/>
    </source>
</evidence>
<dbReference type="CDD" id="cd02205">
    <property type="entry name" value="CBS_pair_SF"/>
    <property type="match status" value="1"/>
</dbReference>
<dbReference type="InterPro" id="IPR000644">
    <property type="entry name" value="CBS_dom"/>
</dbReference>
<comment type="caution">
    <text evidence="14">The sequence shown here is derived from an EMBL/GenBank/DDBJ whole genome shotgun (WGS) entry which is preliminary data.</text>
</comment>
<dbReference type="SMART" id="SM00116">
    <property type="entry name" value="CBS"/>
    <property type="match status" value="2"/>
</dbReference>
<evidence type="ECO:0000256" key="8">
    <source>
        <dbReference type="ARBA" id="ARBA00023214"/>
    </source>
</evidence>
<feature type="transmembrane region" description="Helical" evidence="12">
    <location>
        <begin position="176"/>
        <end position="199"/>
    </location>
</feature>
<keyword evidence="4 12" id="KW-1133">Transmembrane helix</keyword>
<evidence type="ECO:0000256" key="2">
    <source>
        <dbReference type="ARBA" id="ARBA00022448"/>
    </source>
</evidence>
<evidence type="ECO:0000256" key="5">
    <source>
        <dbReference type="ARBA" id="ARBA00023065"/>
    </source>
</evidence>
<keyword evidence="6 12" id="KW-0472">Membrane</keyword>
<dbReference type="AlphaFoldDB" id="A0A927IYT5"/>
<dbReference type="Pfam" id="PF00571">
    <property type="entry name" value="CBS"/>
    <property type="match status" value="2"/>
</dbReference>
<dbReference type="PRINTS" id="PR00762">
    <property type="entry name" value="CLCHANNEL"/>
</dbReference>
<dbReference type="InterPro" id="IPR001807">
    <property type="entry name" value="ClC"/>
</dbReference>
<organism evidence="14 15">
    <name type="scientific">Cellulosimicrobium arenosum</name>
    <dbReference type="NCBI Taxonomy" id="2708133"/>
    <lineage>
        <taxon>Bacteria</taxon>
        <taxon>Bacillati</taxon>
        <taxon>Actinomycetota</taxon>
        <taxon>Actinomycetes</taxon>
        <taxon>Micrococcales</taxon>
        <taxon>Promicromonosporaceae</taxon>
        <taxon>Cellulosimicrobium</taxon>
    </lineage>
</organism>
<evidence type="ECO:0000256" key="6">
    <source>
        <dbReference type="ARBA" id="ARBA00023136"/>
    </source>
</evidence>
<name>A0A927IYT5_9MICO</name>
<evidence type="ECO:0000259" key="13">
    <source>
        <dbReference type="PROSITE" id="PS51371"/>
    </source>
</evidence>
<evidence type="ECO:0000256" key="9">
    <source>
        <dbReference type="ARBA" id="ARBA00023303"/>
    </source>
</evidence>
<feature type="transmembrane region" description="Helical" evidence="12">
    <location>
        <begin position="350"/>
        <end position="369"/>
    </location>
</feature>
<keyword evidence="9" id="KW-0407">Ion channel</keyword>
<dbReference type="Proteomes" id="UP000610846">
    <property type="component" value="Unassembled WGS sequence"/>
</dbReference>
<reference evidence="14" key="2">
    <citation type="submission" date="2020-09" db="EMBL/GenBank/DDBJ databases">
        <authorList>
            <person name="Yu Y."/>
        </authorList>
    </citation>
    <scope>NUCLEOTIDE SEQUENCE</scope>
    <source>
        <strain evidence="14">KCTC 49039</strain>
    </source>
</reference>
<dbReference type="Gene3D" id="1.10.3080.10">
    <property type="entry name" value="Clc chloride channel"/>
    <property type="match status" value="1"/>
</dbReference>
<comment type="subcellular location">
    <subcellularLocation>
        <location evidence="1">Membrane</location>
        <topology evidence="1">Multi-pass membrane protein</topology>
    </subcellularLocation>
</comment>
<dbReference type="GO" id="GO:0034707">
    <property type="term" value="C:chloride channel complex"/>
    <property type="evidence" value="ECO:0007669"/>
    <property type="project" value="UniProtKB-KW"/>
</dbReference>
<dbReference type="FunFam" id="1.10.3080.10:FF:000018">
    <property type="entry name" value="Chloride transporter, ClC family"/>
    <property type="match status" value="1"/>
</dbReference>
<evidence type="ECO:0000256" key="4">
    <source>
        <dbReference type="ARBA" id="ARBA00022989"/>
    </source>
</evidence>
<dbReference type="InterPro" id="IPR014743">
    <property type="entry name" value="Cl-channel_core"/>
</dbReference>
<gene>
    <name evidence="14" type="ORF">IF651_02440</name>
</gene>
<keyword evidence="2" id="KW-0813">Transport</keyword>
<feature type="transmembrane region" description="Helical" evidence="12">
    <location>
        <begin position="291"/>
        <end position="310"/>
    </location>
</feature>
<dbReference type="Gene3D" id="3.10.580.10">
    <property type="entry name" value="CBS-domain"/>
    <property type="match status" value="1"/>
</dbReference>
<feature type="compositionally biased region" description="Low complexity" evidence="11">
    <location>
        <begin position="592"/>
        <end position="605"/>
    </location>
</feature>
<evidence type="ECO:0000256" key="1">
    <source>
        <dbReference type="ARBA" id="ARBA00004141"/>
    </source>
</evidence>
<keyword evidence="10" id="KW-0129">CBS domain</keyword>
<dbReference type="PANTHER" id="PTHR43427">
    <property type="entry name" value="CHLORIDE CHANNEL PROTEIN CLC-E"/>
    <property type="match status" value="1"/>
</dbReference>
<dbReference type="SUPFAM" id="SSF81340">
    <property type="entry name" value="Clc chloride channel"/>
    <property type="match status" value="1"/>
</dbReference>
<reference evidence="14" key="1">
    <citation type="journal article" date="2018" name="Curr. Microbiol.">
        <title>Cellulosimicrobium arenosum sp. nov., Isolated from Marine Sediment Sand.</title>
        <authorList>
            <person name="Oh M."/>
            <person name="Kim J.H."/>
            <person name="Yoon J.H."/>
            <person name="Schumann P."/>
            <person name="Kim W."/>
        </authorList>
    </citation>
    <scope>NUCLEOTIDE SEQUENCE</scope>
    <source>
        <strain evidence="14">KCTC 49039</strain>
    </source>
</reference>
<keyword evidence="15" id="KW-1185">Reference proteome</keyword>
<dbReference type="InterPro" id="IPR046342">
    <property type="entry name" value="CBS_dom_sf"/>
</dbReference>
<keyword evidence="5" id="KW-0406">Ion transport</keyword>
<dbReference type="Pfam" id="PF00654">
    <property type="entry name" value="Voltage_CLC"/>
    <property type="match status" value="1"/>
</dbReference>
<dbReference type="PROSITE" id="PS51371">
    <property type="entry name" value="CBS"/>
    <property type="match status" value="2"/>
</dbReference>
<dbReference type="RefSeq" id="WP_191827458.1">
    <property type="nucleotide sequence ID" value="NZ_JACYHB010000001.1"/>
</dbReference>
<proteinExistence type="predicted"/>
<accession>A0A927IYT5</accession>
<protein>
    <submittedName>
        <fullName evidence="14">Chloride channel protein</fullName>
    </submittedName>
</protein>
<keyword evidence="8" id="KW-0868">Chloride</keyword>
<dbReference type="InterPro" id="IPR050368">
    <property type="entry name" value="ClC-type_chloride_channel"/>
</dbReference>
<feature type="transmembrane region" description="Helical" evidence="12">
    <location>
        <begin position="250"/>
        <end position="271"/>
    </location>
</feature>
<evidence type="ECO:0000313" key="15">
    <source>
        <dbReference type="Proteomes" id="UP000610846"/>
    </source>
</evidence>
<evidence type="ECO:0000256" key="12">
    <source>
        <dbReference type="SAM" id="Phobius"/>
    </source>
</evidence>